<keyword evidence="1" id="KW-0645">Protease</keyword>
<feature type="domain" description="Integrase catalytic" evidence="3">
    <location>
        <begin position="272"/>
        <end position="385"/>
    </location>
</feature>
<comment type="caution">
    <text evidence="4">The sequence shown here is derived from an EMBL/GenBank/DDBJ whole genome shotgun (WGS) entry which is preliminary data.</text>
</comment>
<dbReference type="GO" id="GO:0003676">
    <property type="term" value="F:nucleic acid binding"/>
    <property type="evidence" value="ECO:0007669"/>
    <property type="project" value="InterPro"/>
</dbReference>
<dbReference type="GO" id="GO:0015074">
    <property type="term" value="P:DNA integration"/>
    <property type="evidence" value="ECO:0007669"/>
    <property type="project" value="InterPro"/>
</dbReference>
<dbReference type="CDD" id="cd09272">
    <property type="entry name" value="RNase_HI_RT_Ty1"/>
    <property type="match status" value="1"/>
</dbReference>
<evidence type="ECO:0000256" key="1">
    <source>
        <dbReference type="ARBA" id="ARBA00022750"/>
    </source>
</evidence>
<dbReference type="SUPFAM" id="SSF53098">
    <property type="entry name" value="Ribonuclease H-like"/>
    <property type="match status" value="1"/>
</dbReference>
<dbReference type="InterPro" id="IPR054722">
    <property type="entry name" value="PolX-like_BBD"/>
</dbReference>
<dbReference type="EMBL" id="QGNW01000104">
    <property type="protein sequence ID" value="RVW97009.1"/>
    <property type="molecule type" value="Genomic_DNA"/>
</dbReference>
<evidence type="ECO:0000259" key="3">
    <source>
        <dbReference type="PROSITE" id="PS50994"/>
    </source>
</evidence>
<dbReference type="Proteomes" id="UP000288805">
    <property type="component" value="Unassembled WGS sequence"/>
</dbReference>
<evidence type="ECO:0000256" key="2">
    <source>
        <dbReference type="SAM" id="MobiDB-lite"/>
    </source>
</evidence>
<dbReference type="InterPro" id="IPR057670">
    <property type="entry name" value="SH3_retrovirus"/>
</dbReference>
<dbReference type="PANTHER" id="PTHR11439">
    <property type="entry name" value="GAG-POL-RELATED RETROTRANSPOSON"/>
    <property type="match status" value="1"/>
</dbReference>
<reference evidence="4 5" key="1">
    <citation type="journal article" date="2018" name="PLoS Genet.">
        <title>Population sequencing reveals clonal diversity and ancestral inbreeding in the grapevine cultivar Chardonnay.</title>
        <authorList>
            <person name="Roach M.J."/>
            <person name="Johnson D.L."/>
            <person name="Bohlmann J."/>
            <person name="van Vuuren H.J."/>
            <person name="Jones S.J."/>
            <person name="Pretorius I.S."/>
            <person name="Schmidt S.A."/>
            <person name="Borneman A.R."/>
        </authorList>
    </citation>
    <scope>NUCLEOTIDE SEQUENCE [LARGE SCALE GENOMIC DNA]</scope>
    <source>
        <strain evidence="5">cv. Chardonnay</strain>
        <tissue evidence="4">Leaf</tissue>
    </source>
</reference>
<evidence type="ECO:0000313" key="4">
    <source>
        <dbReference type="EMBL" id="RVW97009.1"/>
    </source>
</evidence>
<organism evidence="4 5">
    <name type="scientific">Vitis vinifera</name>
    <name type="common">Grape</name>
    <dbReference type="NCBI Taxonomy" id="29760"/>
    <lineage>
        <taxon>Eukaryota</taxon>
        <taxon>Viridiplantae</taxon>
        <taxon>Streptophyta</taxon>
        <taxon>Embryophyta</taxon>
        <taxon>Tracheophyta</taxon>
        <taxon>Spermatophyta</taxon>
        <taxon>Magnoliopsida</taxon>
        <taxon>eudicotyledons</taxon>
        <taxon>Gunneridae</taxon>
        <taxon>Pentapetalae</taxon>
        <taxon>rosids</taxon>
        <taxon>Vitales</taxon>
        <taxon>Vitaceae</taxon>
        <taxon>Viteae</taxon>
        <taxon>Vitis</taxon>
    </lineage>
</organism>
<feature type="compositionally biased region" description="Polar residues" evidence="2">
    <location>
        <begin position="470"/>
        <end position="480"/>
    </location>
</feature>
<dbReference type="InterPro" id="IPR043502">
    <property type="entry name" value="DNA/RNA_pol_sf"/>
</dbReference>
<dbReference type="InterPro" id="IPR013103">
    <property type="entry name" value="RVT_2"/>
</dbReference>
<sequence length="907" mass="102448">MKCAGDIQKYNSILQEDRVHVFLDGSDDRLDKIRSDVLQLQPFPTVELAYAHVRREDIRQAIMTSSSNIALGAVMASKGLKRGKPKSKPQSDGTKCTHCGNVKHTRETCFKLHGYPEWWNDFQAWKKCEGISTNEDTRRAAVASAKHQLSLTAQPESTNPFTTLSDQGNCGQALDACHGYNEYMWIIDSGATDRMNFDPHHFSHITQPRRTCIANANGVQYPITGAGTVALSFPLSLNHTLLVPSLSNKLLSVSQVSTDLNCVVLMHPTFCLLQDILTKEIIGRAKIKTLRTDNGGEYVNTRFQTYFKHHGLIHETSCSQTPQQNGIAERKNRHILEMARALLIGAHVPSRHWDDAVTTAVYFLNRMPSKVLQFRTPLQALSSHTSLPTMLMLPPQIFGYRCFDPITKRTYITMDVTFLEMETFYPSPTTKSSLHGEFPNEEEHPLAEEPTVEEPCNMERNETPAPVNDMTPNATTSDGSPSLVPEGPSPENIAENRGKPPSRYSPEVEDRRSKYPVANYVSTHRLVEPLKAFAHKLFSYYILKNVEEALLDSQWSQAIKELKALEKNDTWKYKVRLVAKGYTQTYGIDYQETFSPNAFLHGNLEEEVFMNIPPGYSTTPEDKVVCKLNKALYGLKQSPRAWFSRFTLIIYIDNVIITSDDKEEISKLQKQLLVEFEMKNLGGLKYFLGIEVSGSKQGIFSSQRKYVLDLLSEVGMLECKLEDTPIVQNHQLGIYVDQVPTDKERYQRIVGKLIYLSHTRLNIAYAVSVVSQFMHCPSEAHMNAVTRILRYLKFSPGKGLMFRKNNHSNVDGYTDADWAGNISDMKSTSGYFPFVGGNLVTWRGKKQKVVALSSAEVEFRGMVKGVCELLWLRRLLSEIGFVPSSEMNLFCDNKAAIDISHNPIQHD</sequence>
<gene>
    <name evidence="4" type="primary">POLX_388</name>
    <name evidence="4" type="ORF">CK203_032348</name>
</gene>
<keyword evidence="1" id="KW-0064">Aspartyl protease</keyword>
<dbReference type="Pfam" id="PF07727">
    <property type="entry name" value="RVT_2"/>
    <property type="match status" value="2"/>
</dbReference>
<proteinExistence type="predicted"/>
<accession>A0A438IJW2</accession>
<dbReference type="AlphaFoldDB" id="A0A438IJW2"/>
<dbReference type="InterPro" id="IPR036397">
    <property type="entry name" value="RNaseH_sf"/>
</dbReference>
<protein>
    <submittedName>
        <fullName evidence="4">Retrovirus-related Pol polyprotein from transposon TNT 1-94</fullName>
    </submittedName>
</protein>
<feature type="region of interest" description="Disordered" evidence="2">
    <location>
        <begin position="429"/>
        <end position="510"/>
    </location>
</feature>
<dbReference type="InterPro" id="IPR012337">
    <property type="entry name" value="RNaseH-like_sf"/>
</dbReference>
<dbReference type="SUPFAM" id="SSF56672">
    <property type="entry name" value="DNA/RNA polymerases"/>
    <property type="match status" value="1"/>
</dbReference>
<dbReference type="Gene3D" id="3.30.420.10">
    <property type="entry name" value="Ribonuclease H-like superfamily/Ribonuclease H"/>
    <property type="match status" value="1"/>
</dbReference>
<dbReference type="Pfam" id="PF22936">
    <property type="entry name" value="Pol_BBD"/>
    <property type="match status" value="1"/>
</dbReference>
<dbReference type="GO" id="GO:0004190">
    <property type="term" value="F:aspartic-type endopeptidase activity"/>
    <property type="evidence" value="ECO:0007669"/>
    <property type="project" value="UniProtKB-KW"/>
</dbReference>
<evidence type="ECO:0000313" key="5">
    <source>
        <dbReference type="Proteomes" id="UP000288805"/>
    </source>
</evidence>
<name>A0A438IJW2_VITVI</name>
<dbReference type="Pfam" id="PF25597">
    <property type="entry name" value="SH3_retrovirus"/>
    <property type="match status" value="1"/>
</dbReference>
<dbReference type="PROSITE" id="PS50994">
    <property type="entry name" value="INTEGRASE"/>
    <property type="match status" value="1"/>
</dbReference>
<keyword evidence="1" id="KW-0378">Hydrolase</keyword>
<dbReference type="InterPro" id="IPR001584">
    <property type="entry name" value="Integrase_cat-core"/>
</dbReference>
<dbReference type="PANTHER" id="PTHR11439:SF467">
    <property type="entry name" value="INTEGRASE CATALYTIC DOMAIN-CONTAINING PROTEIN"/>
    <property type="match status" value="1"/>
</dbReference>